<dbReference type="Pfam" id="PF13743">
    <property type="entry name" value="Thioredoxin_5"/>
    <property type="match status" value="1"/>
</dbReference>
<dbReference type="KEGG" id="gjf:M493_12140"/>
<accession>S5ZEG1</accession>
<dbReference type="GO" id="GO:0016491">
    <property type="term" value="F:oxidoreductase activity"/>
    <property type="evidence" value="ECO:0007669"/>
    <property type="project" value="UniProtKB-KW"/>
</dbReference>
<keyword evidence="2" id="KW-0560">Oxidoreductase</keyword>
<organism evidence="5 6">
    <name type="scientific">Geobacillus genomosp. 3</name>
    <dbReference type="NCBI Taxonomy" id="1921421"/>
    <lineage>
        <taxon>Bacteria</taxon>
        <taxon>Bacillati</taxon>
        <taxon>Bacillota</taxon>
        <taxon>Bacilli</taxon>
        <taxon>Bacillales</taxon>
        <taxon>Anoxybacillaceae</taxon>
        <taxon>Geobacillus</taxon>
    </lineage>
</organism>
<evidence type="ECO:0000256" key="4">
    <source>
        <dbReference type="ARBA" id="ARBA00023284"/>
    </source>
</evidence>
<sequence>MVILPVDFFHDVLCAWCYALSPRLRRLVDELKNKGIVLEVRHHCFALAPTSDDLVRMFGSKEWAKKEILSHWRAANVNSDEKCIRADLMETRTHDYPFSMPGLIACQAAAKQRGEEAHWDYFDRLQYTHLTECLDITQEEVLIYCAKEIGLDTERFVQNLHDEQTKKAVEADIALAREWGIGAVPALIIAQKWHVSGAQKTERLREIFHHVARERNEQRE</sequence>
<dbReference type="STRING" id="1921421.M493_12140"/>
<evidence type="ECO:0008006" key="7">
    <source>
        <dbReference type="Google" id="ProtNLM"/>
    </source>
</evidence>
<dbReference type="Proteomes" id="UP000015500">
    <property type="component" value="Chromosome"/>
</dbReference>
<evidence type="ECO:0000256" key="1">
    <source>
        <dbReference type="ARBA" id="ARBA00022729"/>
    </source>
</evidence>
<keyword evidence="3" id="KW-1015">Disulfide bond</keyword>
<evidence type="ECO:0000313" key="5">
    <source>
        <dbReference type="EMBL" id="AGT32675.1"/>
    </source>
</evidence>
<dbReference type="Gene3D" id="3.40.30.10">
    <property type="entry name" value="Glutaredoxin"/>
    <property type="match status" value="1"/>
</dbReference>
<keyword evidence="4" id="KW-0676">Redox-active center</keyword>
<dbReference type="AlphaFoldDB" id="S5ZEG1"/>
<keyword evidence="1" id="KW-0732">Signal</keyword>
<keyword evidence="6" id="KW-1185">Reference proteome</keyword>
<dbReference type="EMBL" id="CP006254">
    <property type="protein sequence ID" value="AGT32675.1"/>
    <property type="molecule type" value="Genomic_DNA"/>
</dbReference>
<dbReference type="InterPro" id="IPR036249">
    <property type="entry name" value="Thioredoxin-like_sf"/>
</dbReference>
<evidence type="ECO:0000256" key="2">
    <source>
        <dbReference type="ARBA" id="ARBA00023002"/>
    </source>
</evidence>
<proteinExistence type="predicted"/>
<reference evidence="5 6" key="1">
    <citation type="journal article" date="2014" name="Genome Announc.">
        <title>Complete Genome Sequence of the Thermophilic Polychlorinated Biphenyl Degrader Geobacillus sp. Strain JF8 (NBRC 109937).</title>
        <authorList>
            <person name="Shintani M."/>
            <person name="Ohtsubo Y."/>
            <person name="Fukuda K."/>
            <person name="Hosoyama A."/>
            <person name="Ohji S."/>
            <person name="Yamazoe A."/>
            <person name="Fujita N."/>
            <person name="Nagata Y."/>
            <person name="Tsuda M."/>
            <person name="Hatta T."/>
            <person name="Kimbara K."/>
        </authorList>
    </citation>
    <scope>NUCLEOTIDE SEQUENCE [LARGE SCALE GENOMIC DNA]</scope>
    <source>
        <strain evidence="5 6">JF8</strain>
    </source>
</reference>
<protein>
    <recommendedName>
        <fullName evidence="7">DsbA family protein</fullName>
    </recommendedName>
</protein>
<evidence type="ECO:0000256" key="3">
    <source>
        <dbReference type="ARBA" id="ARBA00023157"/>
    </source>
</evidence>
<dbReference type="SUPFAM" id="SSF52833">
    <property type="entry name" value="Thioredoxin-like"/>
    <property type="match status" value="1"/>
</dbReference>
<dbReference type="PATRIC" id="fig|1345697.3.peg.2360"/>
<gene>
    <name evidence="5" type="ORF">M493_12140</name>
</gene>
<dbReference type="PANTHER" id="PTHR13887:SF14">
    <property type="entry name" value="DISULFIDE BOND FORMATION PROTEIN D"/>
    <property type="match status" value="1"/>
</dbReference>
<evidence type="ECO:0000313" key="6">
    <source>
        <dbReference type="Proteomes" id="UP000015500"/>
    </source>
</evidence>
<dbReference type="CDD" id="cd03025">
    <property type="entry name" value="DsbA_FrnE_like"/>
    <property type="match status" value="1"/>
</dbReference>
<dbReference type="PANTHER" id="PTHR13887">
    <property type="entry name" value="GLUTATHIONE S-TRANSFERASE KAPPA"/>
    <property type="match status" value="1"/>
</dbReference>
<dbReference type="HOGENOM" id="CLU_102827_0_0_9"/>
<name>S5ZEG1_GEOG3</name>